<name>A0A401LB66_9FIRM</name>
<dbReference type="Gene3D" id="3.40.50.620">
    <property type="entry name" value="HUPs"/>
    <property type="match status" value="1"/>
</dbReference>
<dbReference type="PANTHER" id="PTHR30336:SF6">
    <property type="entry name" value="INTEGRAL MEMBRANE PROTEIN"/>
    <property type="match status" value="1"/>
</dbReference>
<dbReference type="CDD" id="cd06259">
    <property type="entry name" value="YdcF-like"/>
    <property type="match status" value="1"/>
</dbReference>
<accession>A0A401LB66</accession>
<dbReference type="InterPro" id="IPR014729">
    <property type="entry name" value="Rossmann-like_a/b/a_fold"/>
</dbReference>
<feature type="domain" description="DUF218" evidence="1">
    <location>
        <begin position="50"/>
        <end position="181"/>
    </location>
</feature>
<protein>
    <recommendedName>
        <fullName evidence="1">DUF218 domain-containing protein</fullName>
    </recommendedName>
</protein>
<reference evidence="2 3" key="1">
    <citation type="submission" date="2018-10" db="EMBL/GenBank/DDBJ databases">
        <title>Draft Genome Sequence of Anaerotignum sp. KCTC 15736.</title>
        <authorList>
            <person name="Choi S.H."/>
            <person name="Kim J.S."/>
            <person name="Kang S.W."/>
            <person name="Lee J.S."/>
            <person name="Park S.H."/>
        </authorList>
    </citation>
    <scope>NUCLEOTIDE SEQUENCE [LARGE SCALE GENOMIC DNA]</scope>
    <source>
        <strain evidence="2 3">KCTC 15736</strain>
    </source>
</reference>
<dbReference type="GeneID" id="86193486"/>
<dbReference type="InterPro" id="IPR051599">
    <property type="entry name" value="Cell_Envelope_Assoc"/>
</dbReference>
<dbReference type="Pfam" id="PF02698">
    <property type="entry name" value="DUF218"/>
    <property type="match status" value="1"/>
</dbReference>
<dbReference type="RefSeq" id="WP_016406559.1">
    <property type="nucleotide sequence ID" value="NZ_DAVZTY010000025.1"/>
</dbReference>
<gene>
    <name evidence="2" type="ORF">KGMB03357_04820</name>
</gene>
<dbReference type="InterPro" id="IPR003848">
    <property type="entry name" value="DUF218"/>
</dbReference>
<proteinExistence type="predicted"/>
<evidence type="ECO:0000313" key="3">
    <source>
        <dbReference type="Proteomes" id="UP000287361"/>
    </source>
</evidence>
<dbReference type="GO" id="GO:0005886">
    <property type="term" value="C:plasma membrane"/>
    <property type="evidence" value="ECO:0007669"/>
    <property type="project" value="TreeGrafter"/>
</dbReference>
<dbReference type="PANTHER" id="PTHR30336">
    <property type="entry name" value="INNER MEMBRANE PROTEIN, PROBABLE PERMEASE"/>
    <property type="match status" value="1"/>
</dbReference>
<dbReference type="OrthoDB" id="9782395at2"/>
<comment type="caution">
    <text evidence="2">The sequence shown here is derived from an EMBL/GenBank/DDBJ whole genome shotgun (WGS) entry which is preliminary data.</text>
</comment>
<organism evidence="2 3">
    <name type="scientific">Anaerotignum faecicola</name>
    <dbReference type="NCBI Taxonomy" id="2358141"/>
    <lineage>
        <taxon>Bacteria</taxon>
        <taxon>Bacillati</taxon>
        <taxon>Bacillota</taxon>
        <taxon>Clostridia</taxon>
        <taxon>Lachnospirales</taxon>
        <taxon>Anaerotignaceae</taxon>
        <taxon>Anaerotignum</taxon>
    </lineage>
</organism>
<dbReference type="Proteomes" id="UP000287361">
    <property type="component" value="Unassembled WGS sequence"/>
</dbReference>
<evidence type="ECO:0000259" key="1">
    <source>
        <dbReference type="Pfam" id="PF02698"/>
    </source>
</evidence>
<sequence>MKIWTKRILLFLICMGVAGCLAVVWLSAYVKSETAARILSAEEAAKQDADCILVLGCGVRPDGTPSLMLTDRLETGIALYRAGAAEKLLMSGDHGTEDYDEVNTMKRIAKESGVPSADIFMDHAGFSTYDSVYRAKEIFCAEKVIIVSQKYHLPRALYVAEKLGLDAYGVAAADVSYRGQSYREAREMLARAKDFCNAALKRKPRLLGDAIPVSGNGDSTND</sequence>
<evidence type="ECO:0000313" key="2">
    <source>
        <dbReference type="EMBL" id="GCB28821.1"/>
    </source>
</evidence>
<dbReference type="AlphaFoldDB" id="A0A401LB66"/>
<dbReference type="EMBL" id="BHVZ01000001">
    <property type="protein sequence ID" value="GCB28821.1"/>
    <property type="molecule type" value="Genomic_DNA"/>
</dbReference>
<dbReference type="PROSITE" id="PS51257">
    <property type="entry name" value="PROKAR_LIPOPROTEIN"/>
    <property type="match status" value="1"/>
</dbReference>
<keyword evidence="3" id="KW-1185">Reference proteome</keyword>